<organism evidence="1">
    <name type="scientific">Billgrantia gudaonensis</name>
    <dbReference type="NCBI Taxonomy" id="376427"/>
    <lineage>
        <taxon>Bacteria</taxon>
        <taxon>Pseudomonadati</taxon>
        <taxon>Pseudomonadota</taxon>
        <taxon>Gammaproteobacteria</taxon>
        <taxon>Oceanospirillales</taxon>
        <taxon>Halomonadaceae</taxon>
        <taxon>Billgrantia</taxon>
    </lineage>
</organism>
<reference evidence="1" key="1">
    <citation type="submission" date="2018-12" db="EMBL/GenBank/DDBJ databases">
        <authorList>
            <person name="Jadhav K."/>
            <person name="Kushwaha B."/>
            <person name="Jadhav I."/>
        </authorList>
    </citation>
    <scope>NUCLEOTIDE SEQUENCE [LARGE SCALE GENOMIC DNA]</scope>
    <source>
        <strain evidence="1">SBS 10</strain>
    </source>
</reference>
<comment type="caution">
    <text evidence="1">The sequence shown here is derived from an EMBL/GenBank/DDBJ whole genome shotgun (WGS) entry which is preliminary data.</text>
</comment>
<accession>A0A3S0NH51</accession>
<protein>
    <submittedName>
        <fullName evidence="1">Uncharacterized protein</fullName>
    </submittedName>
</protein>
<dbReference type="AlphaFoldDB" id="A0A3S0NH51"/>
<name>A0A3S0NH51_9GAMM</name>
<sequence length="112" mass="12007">MGETMIVLLASGNTVSDERQPLEHYLRTMASIAIQPPETTQRAALTIVCCCWQYALRIRFAFLVNTLAGGSHAAGSSLSSFGWIGMVWLANGSITVGRSALAAPGWPPAAWR</sequence>
<gene>
    <name evidence="1" type="ORF">DSL92_07005</name>
</gene>
<dbReference type="EMBL" id="RXHI01000021">
    <property type="protein sequence ID" value="RUA22231.1"/>
    <property type="molecule type" value="Genomic_DNA"/>
</dbReference>
<evidence type="ECO:0000313" key="1">
    <source>
        <dbReference type="EMBL" id="RUA22231.1"/>
    </source>
</evidence>
<proteinExistence type="predicted"/>